<dbReference type="InterPro" id="IPR024788">
    <property type="entry name" value="Malectin-like_Carb-bd_dom"/>
</dbReference>
<comment type="subcellular location">
    <subcellularLocation>
        <location evidence="1">Membrane</location>
        <topology evidence="1">Single-pass membrane protein</topology>
    </subcellularLocation>
</comment>
<keyword evidence="4" id="KW-1133">Transmembrane helix</keyword>
<evidence type="ECO:0000256" key="1">
    <source>
        <dbReference type="ARBA" id="ARBA00004167"/>
    </source>
</evidence>
<dbReference type="PANTHER" id="PTHR45631">
    <property type="entry name" value="OS07G0107800 PROTEIN-RELATED"/>
    <property type="match status" value="1"/>
</dbReference>
<reference evidence="7" key="2">
    <citation type="submission" date="2021-01" db="UniProtKB">
        <authorList>
            <consortium name="EnsemblPlants"/>
        </authorList>
    </citation>
    <scope>IDENTIFICATION</scope>
</reference>
<dbReference type="OMA" id="NDREAKY"/>
<dbReference type="GO" id="GO:0016020">
    <property type="term" value="C:membrane"/>
    <property type="evidence" value="ECO:0007669"/>
    <property type="project" value="UniProtKB-SubCell"/>
</dbReference>
<dbReference type="PANTHER" id="PTHR45631:SF202">
    <property type="entry name" value="SENESCENCE-INDUCED RECEPTOR-LIKE SERINE_THREONINE-PROTEIN KINASE"/>
    <property type="match status" value="1"/>
</dbReference>
<evidence type="ECO:0000256" key="4">
    <source>
        <dbReference type="ARBA" id="ARBA00022989"/>
    </source>
</evidence>
<dbReference type="Gramene" id="QL05p017357:mrna">
    <property type="protein sequence ID" value="QL05p017357:mrna"/>
    <property type="gene ID" value="QL05p017357"/>
</dbReference>
<evidence type="ECO:0000313" key="8">
    <source>
        <dbReference type="Proteomes" id="UP000594261"/>
    </source>
</evidence>
<evidence type="ECO:0000313" key="7">
    <source>
        <dbReference type="EnsemblPlants" id="QL05p017357:mrna"/>
    </source>
</evidence>
<dbReference type="EnsemblPlants" id="QL05p017357:mrna">
    <property type="protein sequence ID" value="QL05p017357:mrna"/>
    <property type="gene ID" value="QL05p017357"/>
</dbReference>
<keyword evidence="8" id="KW-1185">Reference proteome</keyword>
<protein>
    <recommendedName>
        <fullName evidence="6">Malectin-like domain-containing protein</fullName>
    </recommendedName>
</protein>
<organism evidence="7 8">
    <name type="scientific">Quercus lobata</name>
    <name type="common">Valley oak</name>
    <dbReference type="NCBI Taxonomy" id="97700"/>
    <lineage>
        <taxon>Eukaryota</taxon>
        <taxon>Viridiplantae</taxon>
        <taxon>Streptophyta</taxon>
        <taxon>Embryophyta</taxon>
        <taxon>Tracheophyta</taxon>
        <taxon>Spermatophyta</taxon>
        <taxon>Magnoliopsida</taxon>
        <taxon>eudicotyledons</taxon>
        <taxon>Gunneridae</taxon>
        <taxon>Pentapetalae</taxon>
        <taxon>rosids</taxon>
        <taxon>fabids</taxon>
        <taxon>Fagales</taxon>
        <taxon>Fagaceae</taxon>
        <taxon>Quercus</taxon>
    </lineage>
</organism>
<keyword evidence="3" id="KW-0732">Signal</keyword>
<keyword evidence="5" id="KW-0472">Membrane</keyword>
<evidence type="ECO:0000256" key="5">
    <source>
        <dbReference type="ARBA" id="ARBA00023136"/>
    </source>
</evidence>
<evidence type="ECO:0000259" key="6">
    <source>
        <dbReference type="Pfam" id="PF12819"/>
    </source>
</evidence>
<name>A0A7N2LKY5_QUELO</name>
<dbReference type="InParanoid" id="A0A7N2LKY5"/>
<accession>A0A7N2LKY5</accession>
<keyword evidence="2" id="KW-0812">Transmembrane</keyword>
<dbReference type="AlphaFoldDB" id="A0A7N2LKY5"/>
<feature type="domain" description="Malectin-like" evidence="6">
    <location>
        <begin position="3"/>
        <end position="121"/>
    </location>
</feature>
<proteinExistence type="predicted"/>
<dbReference type="EMBL" id="LRBV02000005">
    <property type="status" value="NOT_ANNOTATED_CDS"/>
    <property type="molecule type" value="Genomic_DNA"/>
</dbReference>
<reference evidence="7 8" key="1">
    <citation type="journal article" date="2016" name="G3 (Bethesda)">
        <title>First Draft Assembly and Annotation of the Genome of a California Endemic Oak Quercus lobata Nee (Fagaceae).</title>
        <authorList>
            <person name="Sork V.L."/>
            <person name="Fitz-Gibbon S.T."/>
            <person name="Puiu D."/>
            <person name="Crepeau M."/>
            <person name="Gugger P.F."/>
            <person name="Sherman R."/>
            <person name="Stevens K."/>
            <person name="Langley C.H."/>
            <person name="Pellegrini M."/>
            <person name="Salzberg S.L."/>
        </authorList>
    </citation>
    <scope>NUCLEOTIDE SEQUENCE [LARGE SCALE GENOMIC DNA]</scope>
    <source>
        <strain evidence="7 8">cv. SW786</strain>
    </source>
</reference>
<sequence>MDDSGNKAYQVPSVVMNSAATKLNVNASVGFFWTPDNGNTVTQYIYLHFLNLKKLQPNQTREFNVFLNGDFWLTQPVVPYYLSTTTAYSTTGTTRAEFKLWLNKTETSTLPPILNAIEIYTLKQLLQAQTDQEDEKLEGDPCAPKDYSWDGLSCSYNAFDSPSIISLCFHHHRFKGIRNFKQR</sequence>
<evidence type="ECO:0000256" key="2">
    <source>
        <dbReference type="ARBA" id="ARBA00022692"/>
    </source>
</evidence>
<evidence type="ECO:0000256" key="3">
    <source>
        <dbReference type="ARBA" id="ARBA00022729"/>
    </source>
</evidence>
<dbReference type="Pfam" id="PF12819">
    <property type="entry name" value="Malectin_like"/>
    <property type="match status" value="1"/>
</dbReference>
<dbReference type="Proteomes" id="UP000594261">
    <property type="component" value="Chromosome 5"/>
</dbReference>